<reference evidence="2 3" key="1">
    <citation type="submission" date="2014-06" db="EMBL/GenBank/DDBJ databases">
        <authorList>
            <person name="Swart Estienne"/>
        </authorList>
    </citation>
    <scope>NUCLEOTIDE SEQUENCE [LARGE SCALE GENOMIC DNA]</scope>
    <source>
        <strain evidence="2 3">130c</strain>
    </source>
</reference>
<feature type="compositionally biased region" description="Low complexity" evidence="1">
    <location>
        <begin position="810"/>
        <end position="827"/>
    </location>
</feature>
<dbReference type="OrthoDB" id="289416at2759"/>
<dbReference type="InParanoid" id="A0A078ALT7"/>
<organism evidence="2 3">
    <name type="scientific">Stylonychia lemnae</name>
    <name type="common">Ciliate</name>
    <dbReference type="NCBI Taxonomy" id="5949"/>
    <lineage>
        <taxon>Eukaryota</taxon>
        <taxon>Sar</taxon>
        <taxon>Alveolata</taxon>
        <taxon>Ciliophora</taxon>
        <taxon>Intramacronucleata</taxon>
        <taxon>Spirotrichea</taxon>
        <taxon>Stichotrichia</taxon>
        <taxon>Sporadotrichida</taxon>
        <taxon>Oxytrichidae</taxon>
        <taxon>Stylonychinae</taxon>
        <taxon>Stylonychia</taxon>
    </lineage>
</organism>
<name>A0A078ALT7_STYLE</name>
<keyword evidence="3" id="KW-1185">Reference proteome</keyword>
<gene>
    <name evidence="2" type="primary">Contig19683.g20872</name>
    <name evidence="2" type="ORF">STYLEM_12368</name>
</gene>
<sequence length="892" mass="103727">MPGAHRELSMWKPLNADEMIKSFDMRRYNSEKKIENYKWMVPNDFKKEGFYYNSFNRHHHLNPKYTKPSKYGYNRDNVINRHGNLAAQYNIAGGQIEPDFHKQIDDLENYIVHNKRAPIMERSYNSNPVIHHISGGGPFYPGHSFVVHSQPAMYQERMVVNEFDIEWFIKQALRWDDLFVSSWNQIEDVKERITKFLANYHGHHDYDVYNGNGSRGPMTYFPWEDYQIFQVLENCRVAEEEMLLHLSRIPDDLLMYQVRWIKYQELMRIRIEIERWLYFIANEFKRPYNPPVILEEPKKPGNKYAGEFVVYWDYILDIFKKVRDVQIVYGVYNKGGTLIKPRLVDNKPVEMNAKTKYAGQAVFDISHLLKDVKADEHNYLIFEVQGNPDGDKFNIHSLGFDQGNGYPLREGGDKDGWDMFSKFEEGDNGSMKTIGWSFIDLFDLKKNLKAGPWKVPIYLPPTMIDIDIKRFQQQAIRLPKSMVYLRIDYPDLPEIVNIDGCHLSYQHLYRLPDYHNFQCRYAVTTPGRDPDYKSPGIKVYVHSGIGWFPERKVRVAWCLQIGKHILQEKAGVLCFYATQGQNPNTKNFIREKGKPTDVVPFNDGKDWNRDFYDLLWKLWEKKLESDIYLIVQYLQLKENTIPSVANFISRVLLEDEYDLLGYGVIKLNQKDGKIQFGDYKLDLHEGPIFVEEVESHPKNGRYIWVSVAQPGTSIKPRTPQGTDPPADVVNKFVDKYKSKRQPKPEPQKQPTPQKVSMPVKDYIKPSPKRRMSQVFGGTQSQQNLPNIQSRAGPTPSTRIDTNKPISRQKSQTSLPQLNNSQQQNSRQKTIEVVQNVMQKPNAPPSRSPRQDLFSRNGAGRAPSRGGPVGSSQTGATKNVSLDNKGVKKITFR</sequence>
<dbReference type="Proteomes" id="UP000039865">
    <property type="component" value="Unassembled WGS sequence"/>
</dbReference>
<feature type="region of interest" description="Disordered" evidence="1">
    <location>
        <begin position="736"/>
        <end position="892"/>
    </location>
</feature>
<dbReference type="InterPro" id="IPR038800">
    <property type="entry name" value="CCDC17"/>
</dbReference>
<protein>
    <submittedName>
        <fullName evidence="2">Uncharacterized protein</fullName>
    </submittedName>
</protein>
<dbReference type="PANTHER" id="PTHR33820:SF2">
    <property type="entry name" value="COILED-COIL DOMAIN-CONTAINING PROTEIN 17"/>
    <property type="match status" value="1"/>
</dbReference>
<proteinExistence type="predicted"/>
<dbReference type="AlphaFoldDB" id="A0A078ALT7"/>
<dbReference type="PANTHER" id="PTHR33820">
    <property type="entry name" value="COILED-COIL DOMAIN-CONTAINING PROTEIN 17"/>
    <property type="match status" value="1"/>
</dbReference>
<feature type="compositionally biased region" description="Polar residues" evidence="1">
    <location>
        <begin position="775"/>
        <end position="809"/>
    </location>
</feature>
<dbReference type="EMBL" id="CCKQ01011752">
    <property type="protein sequence ID" value="CDW83325.1"/>
    <property type="molecule type" value="Genomic_DNA"/>
</dbReference>
<feature type="compositionally biased region" description="Polar residues" evidence="1">
    <location>
        <begin position="869"/>
        <end position="881"/>
    </location>
</feature>
<accession>A0A078ALT7</accession>
<feature type="compositionally biased region" description="Basic and acidic residues" evidence="1">
    <location>
        <begin position="736"/>
        <end position="746"/>
    </location>
</feature>
<evidence type="ECO:0000313" key="3">
    <source>
        <dbReference type="Proteomes" id="UP000039865"/>
    </source>
</evidence>
<evidence type="ECO:0000313" key="2">
    <source>
        <dbReference type="EMBL" id="CDW83325.1"/>
    </source>
</evidence>
<evidence type="ECO:0000256" key="1">
    <source>
        <dbReference type="SAM" id="MobiDB-lite"/>
    </source>
</evidence>